<reference evidence="3 4" key="1">
    <citation type="journal article" date="2012" name="Science">
        <title>The Paleozoic origin of enzymatic lignin decomposition reconstructed from 31 fungal genomes.</title>
        <authorList>
            <person name="Floudas D."/>
            <person name="Binder M."/>
            <person name="Riley R."/>
            <person name="Barry K."/>
            <person name="Blanchette R.A."/>
            <person name="Henrissat B."/>
            <person name="Martinez A.T."/>
            <person name="Otillar R."/>
            <person name="Spatafora J.W."/>
            <person name="Yadav J.S."/>
            <person name="Aerts A."/>
            <person name="Benoit I."/>
            <person name="Boyd A."/>
            <person name="Carlson A."/>
            <person name="Copeland A."/>
            <person name="Coutinho P.M."/>
            <person name="de Vries R.P."/>
            <person name="Ferreira P."/>
            <person name="Findley K."/>
            <person name="Foster B."/>
            <person name="Gaskell J."/>
            <person name="Glotzer D."/>
            <person name="Gorecki P."/>
            <person name="Heitman J."/>
            <person name="Hesse C."/>
            <person name="Hori C."/>
            <person name="Igarashi K."/>
            <person name="Jurgens J.A."/>
            <person name="Kallen N."/>
            <person name="Kersten P."/>
            <person name="Kohler A."/>
            <person name="Kuees U."/>
            <person name="Kumar T.K.A."/>
            <person name="Kuo A."/>
            <person name="LaButti K."/>
            <person name="Larrondo L.F."/>
            <person name="Lindquist E."/>
            <person name="Ling A."/>
            <person name="Lombard V."/>
            <person name="Lucas S."/>
            <person name="Lundell T."/>
            <person name="Martin R."/>
            <person name="McLaughlin D.J."/>
            <person name="Morgenstern I."/>
            <person name="Morin E."/>
            <person name="Murat C."/>
            <person name="Nagy L.G."/>
            <person name="Nolan M."/>
            <person name="Ohm R.A."/>
            <person name="Patyshakuliyeva A."/>
            <person name="Rokas A."/>
            <person name="Ruiz-Duenas F.J."/>
            <person name="Sabat G."/>
            <person name="Salamov A."/>
            <person name="Samejima M."/>
            <person name="Schmutz J."/>
            <person name="Slot J.C."/>
            <person name="St John F."/>
            <person name="Stenlid J."/>
            <person name="Sun H."/>
            <person name="Sun S."/>
            <person name="Syed K."/>
            <person name="Tsang A."/>
            <person name="Wiebenga A."/>
            <person name="Young D."/>
            <person name="Pisabarro A."/>
            <person name="Eastwood D.C."/>
            <person name="Martin F."/>
            <person name="Cullen D."/>
            <person name="Grigoriev I.V."/>
            <person name="Hibbett D.S."/>
        </authorList>
    </citation>
    <scope>NUCLEOTIDE SEQUENCE</scope>
    <source>
        <strain evidence="4">FP-58527</strain>
    </source>
</reference>
<dbReference type="STRING" id="743788.S8FHG6"/>
<dbReference type="EMBL" id="KE504172">
    <property type="protein sequence ID" value="EPS97844.1"/>
    <property type="molecule type" value="Genomic_DNA"/>
</dbReference>
<dbReference type="HOGENOM" id="CLU_052212_0_1_1"/>
<evidence type="ECO:0008006" key="5">
    <source>
        <dbReference type="Google" id="ProtNLM"/>
    </source>
</evidence>
<protein>
    <recommendedName>
        <fullName evidence="5">Terpenoid synthase</fullName>
    </recommendedName>
</protein>
<dbReference type="InterPro" id="IPR008949">
    <property type="entry name" value="Isoprenoid_synthase_dom_sf"/>
</dbReference>
<organism evidence="3 4">
    <name type="scientific">Fomitopsis schrenkii</name>
    <name type="common">Brown rot fungus</name>
    <dbReference type="NCBI Taxonomy" id="2126942"/>
    <lineage>
        <taxon>Eukaryota</taxon>
        <taxon>Fungi</taxon>
        <taxon>Dikarya</taxon>
        <taxon>Basidiomycota</taxon>
        <taxon>Agaricomycotina</taxon>
        <taxon>Agaricomycetes</taxon>
        <taxon>Polyporales</taxon>
        <taxon>Fomitopsis</taxon>
    </lineage>
</organism>
<dbReference type="eggNOG" id="ENOG502SQ3X">
    <property type="taxonomic scope" value="Eukaryota"/>
</dbReference>
<evidence type="ECO:0000313" key="3">
    <source>
        <dbReference type="EMBL" id="EPS97844.1"/>
    </source>
</evidence>
<keyword evidence="2" id="KW-0456">Lyase</keyword>
<dbReference type="SUPFAM" id="SSF48576">
    <property type="entry name" value="Terpenoid synthases"/>
    <property type="match status" value="1"/>
</dbReference>
<evidence type="ECO:0000256" key="1">
    <source>
        <dbReference type="ARBA" id="ARBA00007946"/>
    </source>
</evidence>
<name>S8FHG6_FOMSC</name>
<dbReference type="SFLD" id="SFLDG01021">
    <property type="entry name" value="Trichodiene_Synthase_Like"/>
    <property type="match status" value="1"/>
</dbReference>
<proteinExistence type="inferred from homology"/>
<sequence>MTAPPSTLRIAQEAVRSFLDNVDIHLPKYARDRELERRVNEVVSQWGISYDEMRAYVVPATVLTITAYSHITDMDTKVLITIFTTFIAIMDDPVFFEGLTPADFHRNMCTGAVQGDSGLLGRFSRVLGSIWDHYPGFTANTIYASALRYINASVMENEWHGEIFSREASLFVEYKRTMTATTEAYACFIWPASQFPDYKTYVQAIPDTMTYVSRVNDILSFYKEKLAGEKDNYVHERALATGRPTSTVLQELITETNSAVRRVRYLLRDVDALAAWENFAAGYIRVHTDTPRYRLKDILGGEYFIDVSGM</sequence>
<dbReference type="OrthoDB" id="2998174at2759"/>
<dbReference type="Proteomes" id="UP000015241">
    <property type="component" value="Unassembled WGS sequence"/>
</dbReference>
<dbReference type="AlphaFoldDB" id="S8FHG6"/>
<dbReference type="InterPro" id="IPR024652">
    <property type="entry name" value="Trichodiene_synth"/>
</dbReference>
<keyword evidence="4" id="KW-1185">Reference proteome</keyword>
<evidence type="ECO:0000313" key="4">
    <source>
        <dbReference type="Proteomes" id="UP000015241"/>
    </source>
</evidence>
<dbReference type="Gene3D" id="1.10.600.10">
    <property type="entry name" value="Farnesyl Diphosphate Synthase"/>
    <property type="match status" value="1"/>
</dbReference>
<comment type="similarity">
    <text evidence="1">Belongs to the trichodiene synthase family.</text>
</comment>
<evidence type="ECO:0000256" key="2">
    <source>
        <dbReference type="ARBA" id="ARBA00023239"/>
    </source>
</evidence>
<dbReference type="InParanoid" id="S8FHG6"/>
<accession>S8FHG6</accession>
<dbReference type="Pfam" id="PF06330">
    <property type="entry name" value="TRI5"/>
    <property type="match status" value="1"/>
</dbReference>
<dbReference type="GO" id="GO:0016838">
    <property type="term" value="F:carbon-oxygen lyase activity, acting on phosphates"/>
    <property type="evidence" value="ECO:0007669"/>
    <property type="project" value="InterPro"/>
</dbReference>
<gene>
    <name evidence="3" type="ORF">FOMPIDRAFT_1052071</name>
</gene>
<dbReference type="SFLD" id="SFLDS00005">
    <property type="entry name" value="Isoprenoid_Synthase_Type_I"/>
    <property type="match status" value="1"/>
</dbReference>